<accession>A0A9W4RIS3</accession>
<evidence type="ECO:0000256" key="3">
    <source>
        <dbReference type="ARBA" id="ARBA00022630"/>
    </source>
</evidence>
<dbReference type="GO" id="GO:0004499">
    <property type="term" value="F:N,N-dimethylaniline monooxygenase activity"/>
    <property type="evidence" value="ECO:0007669"/>
    <property type="project" value="InterPro"/>
</dbReference>
<evidence type="ECO:0000256" key="4">
    <source>
        <dbReference type="ARBA" id="ARBA00022827"/>
    </source>
</evidence>
<dbReference type="PRINTS" id="PR00370">
    <property type="entry name" value="FMOXYGENASE"/>
</dbReference>
<dbReference type="InterPro" id="IPR000960">
    <property type="entry name" value="Flavin_mOase"/>
</dbReference>
<evidence type="ECO:0000256" key="1">
    <source>
        <dbReference type="ARBA" id="ARBA00001974"/>
    </source>
</evidence>
<dbReference type="PIRSF" id="PIRSF000332">
    <property type="entry name" value="FMO"/>
    <property type="match status" value="1"/>
</dbReference>
<dbReference type="InterPro" id="IPR050346">
    <property type="entry name" value="FMO-like"/>
</dbReference>
<keyword evidence="8" id="KW-1185">Reference proteome</keyword>
<dbReference type="FunFam" id="3.50.50.60:FF:000023">
    <property type="entry name" value="Dimethylaniline monooxygenase [N-oxide-forming]"/>
    <property type="match status" value="1"/>
</dbReference>
<dbReference type="Proteomes" id="UP001152533">
    <property type="component" value="Unassembled WGS sequence"/>
</dbReference>
<organism evidence="7 8">
    <name type="scientific">Colletotrichum noveboracense</name>
    <dbReference type="NCBI Taxonomy" id="2664923"/>
    <lineage>
        <taxon>Eukaryota</taxon>
        <taxon>Fungi</taxon>
        <taxon>Dikarya</taxon>
        <taxon>Ascomycota</taxon>
        <taxon>Pezizomycotina</taxon>
        <taxon>Sordariomycetes</taxon>
        <taxon>Hypocreomycetidae</taxon>
        <taxon>Glomerellales</taxon>
        <taxon>Glomerellaceae</taxon>
        <taxon>Colletotrichum</taxon>
        <taxon>Colletotrichum gloeosporioides species complex</taxon>
    </lineage>
</organism>
<dbReference type="AlphaFoldDB" id="A0A9W4RIS3"/>
<evidence type="ECO:0000313" key="8">
    <source>
        <dbReference type="Proteomes" id="UP001152533"/>
    </source>
</evidence>
<sequence length="561" mass="63740">MSLYGNCFIGLRDFLQVPSFATFFKAVMDKIQGDPPTVAVIGAGSTGISMLKTLREDGFDVTLFERRSRVGGLWSYTDDKSMTTALPTTSANISKYTCGFTDFPMPDKYPPFLSQGQFEEYMESYAENFDLYKHIVFNARVDQVVRSRDESKWQVEMVRSGAPETKEFDKVVFCHGYQTKKKMPIYEGQAKFEGTIIHSQQFRKPSDFKGQKVVLVGLSATLSDVLSVIVDQTDQVFLSHRAGAWIISRWRNNLPTDLLVTRWRRQVSLFIQSKFPNLTNKLAQLATGLLMRQYGKIDPSFRLLDDVAPLSLHLAGCMDTVLELLREGKVTSMHGIKRFTGPKSIEFQDGTILDDVDSVILCTGYKADFDPIPFLETSKPKTDLAGNAYRGPPLQRLYMNIFPPAHWDSIAVLAYSAFGKNNGFSFSDVTSMAISNVWRGVSSDMIPPRAEMDRAIDKHHQWVAGRWFKEPRTDTSAVKQWEFQGFLHKAAGTGMENLGWGWRGWVSWFKDPYMCYLINHGVETAHAFRYFETGKRRTWVGARDAIIHINKIVKQLKASRK</sequence>
<dbReference type="InterPro" id="IPR020946">
    <property type="entry name" value="Flavin_mOase-like"/>
</dbReference>
<dbReference type="Gene3D" id="3.50.50.60">
    <property type="entry name" value="FAD/NAD(P)-binding domain"/>
    <property type="match status" value="1"/>
</dbReference>
<reference evidence="7" key="1">
    <citation type="submission" date="2022-08" db="EMBL/GenBank/DDBJ databases">
        <authorList>
            <person name="Giroux E."/>
            <person name="Giroux E."/>
        </authorList>
    </citation>
    <scope>NUCLEOTIDE SEQUENCE</scope>
    <source>
        <strain evidence="7">H1091258</strain>
    </source>
</reference>
<protein>
    <recommendedName>
        <fullName evidence="9">Dimethylaniline monooxygenase 2</fullName>
    </recommendedName>
</protein>
<evidence type="ECO:0000313" key="7">
    <source>
        <dbReference type="EMBL" id="CAI0641464.1"/>
    </source>
</evidence>
<gene>
    <name evidence="7" type="ORF">CGXH109_LOCUS4535</name>
</gene>
<keyword evidence="3" id="KW-0285">Flavoprotein</keyword>
<evidence type="ECO:0000256" key="5">
    <source>
        <dbReference type="ARBA" id="ARBA00022857"/>
    </source>
</evidence>
<keyword evidence="5" id="KW-0521">NADP</keyword>
<dbReference type="Pfam" id="PF00743">
    <property type="entry name" value="FMO-like"/>
    <property type="match status" value="1"/>
</dbReference>
<comment type="caution">
    <text evidence="7">The sequence shown here is derived from an EMBL/GenBank/DDBJ whole genome shotgun (WGS) entry which is preliminary data.</text>
</comment>
<comment type="similarity">
    <text evidence="2">Belongs to the FMO family.</text>
</comment>
<proteinExistence type="inferred from homology"/>
<evidence type="ECO:0000256" key="2">
    <source>
        <dbReference type="ARBA" id="ARBA00009183"/>
    </source>
</evidence>
<evidence type="ECO:0000256" key="6">
    <source>
        <dbReference type="ARBA" id="ARBA00023002"/>
    </source>
</evidence>
<dbReference type="PANTHER" id="PTHR23023">
    <property type="entry name" value="DIMETHYLANILINE MONOOXYGENASE"/>
    <property type="match status" value="1"/>
</dbReference>
<dbReference type="EMBL" id="CAMGZC010000016">
    <property type="protein sequence ID" value="CAI0641464.1"/>
    <property type="molecule type" value="Genomic_DNA"/>
</dbReference>
<keyword evidence="4" id="KW-0274">FAD</keyword>
<evidence type="ECO:0008006" key="9">
    <source>
        <dbReference type="Google" id="ProtNLM"/>
    </source>
</evidence>
<keyword evidence="6" id="KW-0560">Oxidoreductase</keyword>
<comment type="cofactor">
    <cofactor evidence="1">
        <name>FAD</name>
        <dbReference type="ChEBI" id="CHEBI:57692"/>
    </cofactor>
</comment>
<dbReference type="SUPFAM" id="SSF51905">
    <property type="entry name" value="FAD/NAD(P)-binding domain"/>
    <property type="match status" value="3"/>
</dbReference>
<name>A0A9W4RIS3_9PEZI</name>
<dbReference type="InterPro" id="IPR036188">
    <property type="entry name" value="FAD/NAD-bd_sf"/>
</dbReference>
<dbReference type="GO" id="GO:0050661">
    <property type="term" value="F:NADP binding"/>
    <property type="evidence" value="ECO:0007669"/>
    <property type="project" value="InterPro"/>
</dbReference>
<dbReference type="GO" id="GO:0050660">
    <property type="term" value="F:flavin adenine dinucleotide binding"/>
    <property type="evidence" value="ECO:0007669"/>
    <property type="project" value="InterPro"/>
</dbReference>